<feature type="compositionally biased region" description="Basic and acidic residues" evidence="1">
    <location>
        <begin position="94"/>
        <end position="105"/>
    </location>
</feature>
<gene>
    <name evidence="2" type="ORF">Fmac_015127</name>
</gene>
<organism evidence="2 3">
    <name type="scientific">Flemingia macrophylla</name>
    <dbReference type="NCBI Taxonomy" id="520843"/>
    <lineage>
        <taxon>Eukaryota</taxon>
        <taxon>Viridiplantae</taxon>
        <taxon>Streptophyta</taxon>
        <taxon>Embryophyta</taxon>
        <taxon>Tracheophyta</taxon>
        <taxon>Spermatophyta</taxon>
        <taxon>Magnoliopsida</taxon>
        <taxon>eudicotyledons</taxon>
        <taxon>Gunneridae</taxon>
        <taxon>Pentapetalae</taxon>
        <taxon>rosids</taxon>
        <taxon>fabids</taxon>
        <taxon>Fabales</taxon>
        <taxon>Fabaceae</taxon>
        <taxon>Papilionoideae</taxon>
        <taxon>50 kb inversion clade</taxon>
        <taxon>NPAAA clade</taxon>
        <taxon>indigoferoid/millettioid clade</taxon>
        <taxon>Phaseoleae</taxon>
        <taxon>Flemingia</taxon>
    </lineage>
</organism>
<comment type="caution">
    <text evidence="2">The sequence shown here is derived from an EMBL/GenBank/DDBJ whole genome shotgun (WGS) entry which is preliminary data.</text>
</comment>
<dbReference type="AlphaFoldDB" id="A0ABD1MDQ3"/>
<feature type="compositionally biased region" description="Polar residues" evidence="1">
    <location>
        <begin position="1"/>
        <end position="16"/>
    </location>
</feature>
<sequence length="116" mass="12753">MSYMNQTQSFATSTAKVGSGRSTKKYFGEKKKLPKQLMEHINDMVARKKTTPNIVDFPGGSSTKTNIIGYKRKSFKGEVTSGKMKKDKAPLPNRENKLKAPKAIDLDLNASPTDAG</sequence>
<accession>A0ABD1MDQ3</accession>
<name>A0ABD1MDQ3_9FABA</name>
<keyword evidence="3" id="KW-1185">Reference proteome</keyword>
<feature type="region of interest" description="Disordered" evidence="1">
    <location>
        <begin position="1"/>
        <end position="31"/>
    </location>
</feature>
<reference evidence="2 3" key="1">
    <citation type="submission" date="2024-08" db="EMBL/GenBank/DDBJ databases">
        <title>Insights into the chromosomal genome structure of Flemingia macrophylla.</title>
        <authorList>
            <person name="Ding Y."/>
            <person name="Zhao Y."/>
            <person name="Bi W."/>
            <person name="Wu M."/>
            <person name="Zhao G."/>
            <person name="Gong Y."/>
            <person name="Li W."/>
            <person name="Zhang P."/>
        </authorList>
    </citation>
    <scope>NUCLEOTIDE SEQUENCE [LARGE SCALE GENOMIC DNA]</scope>
    <source>
        <strain evidence="2">DYQJB</strain>
        <tissue evidence="2">Leaf</tissue>
    </source>
</reference>
<evidence type="ECO:0000313" key="2">
    <source>
        <dbReference type="EMBL" id="KAL2333914.1"/>
    </source>
</evidence>
<evidence type="ECO:0000256" key="1">
    <source>
        <dbReference type="SAM" id="MobiDB-lite"/>
    </source>
</evidence>
<evidence type="ECO:0000313" key="3">
    <source>
        <dbReference type="Proteomes" id="UP001603857"/>
    </source>
</evidence>
<dbReference type="Proteomes" id="UP001603857">
    <property type="component" value="Unassembled WGS sequence"/>
</dbReference>
<proteinExistence type="predicted"/>
<feature type="region of interest" description="Disordered" evidence="1">
    <location>
        <begin position="78"/>
        <end position="116"/>
    </location>
</feature>
<protein>
    <submittedName>
        <fullName evidence="2">Uncharacterized protein</fullName>
    </submittedName>
</protein>
<dbReference type="EMBL" id="JBGMDY010000005">
    <property type="protein sequence ID" value="KAL2333914.1"/>
    <property type="molecule type" value="Genomic_DNA"/>
</dbReference>